<evidence type="ECO:0000313" key="4">
    <source>
        <dbReference type="EMBL" id="CAD8145474.1"/>
    </source>
</evidence>
<dbReference type="Pfam" id="PF00069">
    <property type="entry name" value="Pkinase"/>
    <property type="match status" value="1"/>
</dbReference>
<dbReference type="EMBL" id="CAJJDO010000014">
    <property type="protein sequence ID" value="CAD8145474.1"/>
    <property type="molecule type" value="Genomic_DNA"/>
</dbReference>
<dbReference type="EC" id="2.7.11.1" evidence="1"/>
<protein>
    <recommendedName>
        <fullName evidence="2">Casein kinase I</fullName>
        <ecNumber evidence="1">2.7.11.1</ecNumber>
    </recommendedName>
</protein>
<dbReference type="AlphaFoldDB" id="A0A8S1T3C1"/>
<accession>A0A8S1T3C1</accession>
<comment type="caution">
    <text evidence="4">The sequence shown here is derived from an EMBL/GenBank/DDBJ whole genome shotgun (WGS) entry which is preliminary data.</text>
</comment>
<dbReference type="InterPro" id="IPR008271">
    <property type="entry name" value="Ser/Thr_kinase_AS"/>
</dbReference>
<dbReference type="PROSITE" id="PS00108">
    <property type="entry name" value="PROTEIN_KINASE_ST"/>
    <property type="match status" value="1"/>
</dbReference>
<dbReference type="PROSITE" id="PS50011">
    <property type="entry name" value="PROTEIN_KINASE_DOM"/>
    <property type="match status" value="1"/>
</dbReference>
<dbReference type="GO" id="GO:0004674">
    <property type="term" value="F:protein serine/threonine kinase activity"/>
    <property type="evidence" value="ECO:0007669"/>
    <property type="project" value="UniProtKB-EC"/>
</dbReference>
<sequence>MSLNSPKIFGNRFIFKKKLSQGSFGIVYLVLDRATNTECALKAEKEEYEETKTLDREIAMLIQLDNVIGIPKLIWHGVEGQMQIMAIELLGKDLAYYIKQYKKFSLKCCLQVCYDCLEILKNIHKKFIIHRDLKPENIMMSKELDQIYIVDFGISKIYFEADHIPFREDKDFVGTTRYASIAAHKGYELSRKDDLESLFYVIIYFLRGNLPWQNMPVEDCERNRLVGEMKQTIPLQELIGNKLPELIKAFSYVRKLKFEEQPDYEYIKNIIEEAAENNNIKLDGYYDWNEGVKLSKKLSESKLSQDKKEQHSPKQLANCTSKISNQVIWSLFDNSIPQSQKNLLAPPDIKYNRGEVRHLTSSSNNSFVMGSHSSMRLKYLPSQMNKKTNTVLKRIVSIEFISNQESIYNEQMDENFEDYPLQLKIMQANQLQKITFKKSNKFNCSSNQSD</sequence>
<proteinExistence type="predicted"/>
<keyword evidence="5" id="KW-1185">Reference proteome</keyword>
<feature type="domain" description="Protein kinase" evidence="3">
    <location>
        <begin position="13"/>
        <end position="328"/>
    </location>
</feature>
<dbReference type="InterPro" id="IPR000719">
    <property type="entry name" value="Prot_kinase_dom"/>
</dbReference>
<dbReference type="InterPro" id="IPR050235">
    <property type="entry name" value="CK1_Ser-Thr_kinase"/>
</dbReference>
<evidence type="ECO:0000256" key="1">
    <source>
        <dbReference type="ARBA" id="ARBA00012513"/>
    </source>
</evidence>
<dbReference type="GO" id="GO:0005524">
    <property type="term" value="F:ATP binding"/>
    <property type="evidence" value="ECO:0007669"/>
    <property type="project" value="InterPro"/>
</dbReference>
<dbReference type="Proteomes" id="UP000689195">
    <property type="component" value="Unassembled WGS sequence"/>
</dbReference>
<dbReference type="OrthoDB" id="5979581at2759"/>
<dbReference type="FunFam" id="1.10.510.10:FF:000616">
    <property type="entry name" value="Uncharacterized protein"/>
    <property type="match status" value="1"/>
</dbReference>
<evidence type="ECO:0000259" key="3">
    <source>
        <dbReference type="PROSITE" id="PS50011"/>
    </source>
</evidence>
<gene>
    <name evidence="4" type="ORF">PPENT_87.1.T0140261</name>
</gene>
<name>A0A8S1T3C1_9CILI</name>
<evidence type="ECO:0000313" key="5">
    <source>
        <dbReference type="Proteomes" id="UP000689195"/>
    </source>
</evidence>
<organism evidence="4 5">
    <name type="scientific">Paramecium pentaurelia</name>
    <dbReference type="NCBI Taxonomy" id="43138"/>
    <lineage>
        <taxon>Eukaryota</taxon>
        <taxon>Sar</taxon>
        <taxon>Alveolata</taxon>
        <taxon>Ciliophora</taxon>
        <taxon>Intramacronucleata</taxon>
        <taxon>Oligohymenophorea</taxon>
        <taxon>Peniculida</taxon>
        <taxon>Parameciidae</taxon>
        <taxon>Paramecium</taxon>
    </lineage>
</organism>
<evidence type="ECO:0000256" key="2">
    <source>
        <dbReference type="ARBA" id="ARBA00023860"/>
    </source>
</evidence>
<reference evidence="4" key="1">
    <citation type="submission" date="2021-01" db="EMBL/GenBank/DDBJ databases">
        <authorList>
            <consortium name="Genoscope - CEA"/>
            <person name="William W."/>
        </authorList>
    </citation>
    <scope>NUCLEOTIDE SEQUENCE</scope>
</reference>
<dbReference type="PANTHER" id="PTHR11909">
    <property type="entry name" value="CASEIN KINASE-RELATED"/>
    <property type="match status" value="1"/>
</dbReference>
<dbReference type="SMART" id="SM00220">
    <property type="entry name" value="S_TKc"/>
    <property type="match status" value="1"/>
</dbReference>
<dbReference type="CDD" id="cd14016">
    <property type="entry name" value="STKc_CK1"/>
    <property type="match status" value="1"/>
</dbReference>